<dbReference type="Proteomes" id="UP000485058">
    <property type="component" value="Unassembled WGS sequence"/>
</dbReference>
<reference evidence="2 3" key="1">
    <citation type="submission" date="2020-02" db="EMBL/GenBank/DDBJ databases">
        <title>Draft genome sequence of Haematococcus lacustris strain NIES-144.</title>
        <authorList>
            <person name="Morimoto D."/>
            <person name="Nakagawa S."/>
            <person name="Yoshida T."/>
            <person name="Sawayama S."/>
        </authorList>
    </citation>
    <scope>NUCLEOTIDE SEQUENCE [LARGE SCALE GENOMIC DNA]</scope>
    <source>
        <strain evidence="2 3">NIES-144</strain>
    </source>
</reference>
<feature type="region of interest" description="Disordered" evidence="1">
    <location>
        <begin position="79"/>
        <end position="99"/>
    </location>
</feature>
<keyword evidence="3" id="KW-1185">Reference proteome</keyword>
<accession>A0A699ZB56</accession>
<evidence type="ECO:0000313" key="2">
    <source>
        <dbReference type="EMBL" id="GFH16348.1"/>
    </source>
</evidence>
<feature type="non-terminal residue" evidence="2">
    <location>
        <position position="1"/>
    </location>
</feature>
<organism evidence="2 3">
    <name type="scientific">Haematococcus lacustris</name>
    <name type="common">Green alga</name>
    <name type="synonym">Haematococcus pluvialis</name>
    <dbReference type="NCBI Taxonomy" id="44745"/>
    <lineage>
        <taxon>Eukaryota</taxon>
        <taxon>Viridiplantae</taxon>
        <taxon>Chlorophyta</taxon>
        <taxon>core chlorophytes</taxon>
        <taxon>Chlorophyceae</taxon>
        <taxon>CS clade</taxon>
        <taxon>Chlamydomonadales</taxon>
        <taxon>Haematococcaceae</taxon>
        <taxon>Haematococcus</taxon>
    </lineage>
</organism>
<comment type="caution">
    <text evidence="2">The sequence shown here is derived from an EMBL/GenBank/DDBJ whole genome shotgun (WGS) entry which is preliminary data.</text>
</comment>
<evidence type="ECO:0000313" key="3">
    <source>
        <dbReference type="Proteomes" id="UP000485058"/>
    </source>
</evidence>
<dbReference type="AlphaFoldDB" id="A0A699ZB56"/>
<name>A0A699ZB56_HAELA</name>
<gene>
    <name evidence="2" type="ORF">HaLaN_12746</name>
</gene>
<sequence length="112" mass="11852">MGFPAHCFKGALTSGEMAHRCLALRPSPWWQALGHRVLHLTWSGRGPVSLQGLGLQVVAEPEEADFILAHGTEALALPAPAPATDHSQGSATQPAPPPCRELELEGFEALLA</sequence>
<evidence type="ECO:0000256" key="1">
    <source>
        <dbReference type="SAM" id="MobiDB-lite"/>
    </source>
</evidence>
<feature type="non-terminal residue" evidence="2">
    <location>
        <position position="112"/>
    </location>
</feature>
<proteinExistence type="predicted"/>
<protein>
    <submittedName>
        <fullName evidence="2">Uncharacterized protein</fullName>
    </submittedName>
</protein>
<dbReference type="EMBL" id="BLLF01000982">
    <property type="protein sequence ID" value="GFH16348.1"/>
    <property type="molecule type" value="Genomic_DNA"/>
</dbReference>